<feature type="compositionally biased region" description="Basic and acidic residues" evidence="1">
    <location>
        <begin position="75"/>
        <end position="84"/>
    </location>
</feature>
<dbReference type="SMART" id="SM00285">
    <property type="entry name" value="PBD"/>
    <property type="match status" value="1"/>
</dbReference>
<evidence type="ECO:0000313" key="3">
    <source>
        <dbReference type="EMBL" id="PCG69180.1"/>
    </source>
</evidence>
<evidence type="ECO:0000256" key="1">
    <source>
        <dbReference type="SAM" id="MobiDB-lite"/>
    </source>
</evidence>
<accession>A0A2A4JCL5</accession>
<evidence type="ECO:0000259" key="2">
    <source>
        <dbReference type="PROSITE" id="PS50108"/>
    </source>
</evidence>
<dbReference type="Pfam" id="PF00786">
    <property type="entry name" value="PBD"/>
    <property type="match status" value="1"/>
</dbReference>
<feature type="domain" description="CRIB" evidence="2">
    <location>
        <begin position="19"/>
        <end position="32"/>
    </location>
</feature>
<sequence>MSGLLGKLIPKKKIRAVDIGPPLNMEHNIHVTKNRETGKLEGLPEDWTKSLNPESSSTQVGNTGTALKSGSAKSCPEEKIHEPSKPSVLDMKVENDEEILKQCRRNSVIHDVN</sequence>
<organism evidence="3">
    <name type="scientific">Heliothis virescens</name>
    <name type="common">Tobacco budworm moth</name>
    <dbReference type="NCBI Taxonomy" id="7102"/>
    <lineage>
        <taxon>Eukaryota</taxon>
        <taxon>Metazoa</taxon>
        <taxon>Ecdysozoa</taxon>
        <taxon>Arthropoda</taxon>
        <taxon>Hexapoda</taxon>
        <taxon>Insecta</taxon>
        <taxon>Pterygota</taxon>
        <taxon>Neoptera</taxon>
        <taxon>Endopterygota</taxon>
        <taxon>Lepidoptera</taxon>
        <taxon>Glossata</taxon>
        <taxon>Ditrysia</taxon>
        <taxon>Noctuoidea</taxon>
        <taxon>Noctuidae</taxon>
        <taxon>Heliothinae</taxon>
        <taxon>Heliothis</taxon>
    </lineage>
</organism>
<gene>
    <name evidence="3" type="ORF">B5V51_4418</name>
</gene>
<dbReference type="EMBL" id="NWSH01002102">
    <property type="protein sequence ID" value="PCG69180.1"/>
    <property type="molecule type" value="Genomic_DNA"/>
</dbReference>
<protein>
    <recommendedName>
        <fullName evidence="2">CRIB domain-containing protein</fullName>
    </recommendedName>
</protein>
<comment type="caution">
    <text evidence="3">The sequence shown here is derived from an EMBL/GenBank/DDBJ whole genome shotgun (WGS) entry which is preliminary data.</text>
</comment>
<dbReference type="Gene3D" id="3.90.810.10">
    <property type="entry name" value="CRIB domain"/>
    <property type="match status" value="1"/>
</dbReference>
<reference evidence="3" key="1">
    <citation type="submission" date="2017-09" db="EMBL/GenBank/DDBJ databases">
        <title>Contemporary evolution of a Lepidopteran species, Heliothis virescens, in response to modern agricultural practices.</title>
        <authorList>
            <person name="Fritz M.L."/>
            <person name="Deyonke A.M."/>
            <person name="Papanicolaou A."/>
            <person name="Micinski S."/>
            <person name="Westbrook J."/>
            <person name="Gould F."/>
        </authorList>
    </citation>
    <scope>NUCLEOTIDE SEQUENCE [LARGE SCALE GENOMIC DNA]</scope>
    <source>
        <strain evidence="3">HvINT-</strain>
        <tissue evidence="3">Whole body</tissue>
    </source>
</reference>
<name>A0A2A4JCL5_HELVI</name>
<dbReference type="AlphaFoldDB" id="A0A2A4JCL5"/>
<proteinExistence type="predicted"/>
<feature type="compositionally biased region" description="Polar residues" evidence="1">
    <location>
        <begin position="49"/>
        <end position="72"/>
    </location>
</feature>
<dbReference type="InterPro" id="IPR036936">
    <property type="entry name" value="CRIB_dom_sf"/>
</dbReference>
<dbReference type="PROSITE" id="PS50108">
    <property type="entry name" value="CRIB"/>
    <property type="match status" value="1"/>
</dbReference>
<dbReference type="InterPro" id="IPR000095">
    <property type="entry name" value="CRIB_dom"/>
</dbReference>
<feature type="region of interest" description="Disordered" evidence="1">
    <location>
        <begin position="33"/>
        <end position="90"/>
    </location>
</feature>